<reference evidence="1" key="1">
    <citation type="submission" date="2019-08" db="EMBL/GenBank/DDBJ databases">
        <authorList>
            <person name="Kucharzyk K."/>
            <person name="Murdoch R.W."/>
            <person name="Higgins S."/>
            <person name="Loffler F."/>
        </authorList>
    </citation>
    <scope>NUCLEOTIDE SEQUENCE</scope>
</reference>
<evidence type="ECO:0000313" key="1">
    <source>
        <dbReference type="EMBL" id="MPM35545.1"/>
    </source>
</evidence>
<accession>A0A644Z3R3</accession>
<dbReference type="EMBL" id="VSSQ01007321">
    <property type="protein sequence ID" value="MPM35545.1"/>
    <property type="molecule type" value="Genomic_DNA"/>
</dbReference>
<sequence length="83" mass="9708">MFIPGRMVAPTPFGRTFILSLRLYISSLLEKVLKVRFIACKIVVFPQLFSPIRIEKGFNIIEFSLNFLNRFRVIEVIIEIFLS</sequence>
<name>A0A644Z3R3_9ZZZZ</name>
<comment type="caution">
    <text evidence="1">The sequence shown here is derived from an EMBL/GenBank/DDBJ whole genome shotgun (WGS) entry which is preliminary data.</text>
</comment>
<gene>
    <name evidence="1" type="ORF">SDC9_82138</name>
</gene>
<protein>
    <submittedName>
        <fullName evidence="1">Uncharacterized protein</fullName>
    </submittedName>
</protein>
<proteinExistence type="predicted"/>
<dbReference type="AlphaFoldDB" id="A0A644Z3R3"/>
<organism evidence="1">
    <name type="scientific">bioreactor metagenome</name>
    <dbReference type="NCBI Taxonomy" id="1076179"/>
    <lineage>
        <taxon>unclassified sequences</taxon>
        <taxon>metagenomes</taxon>
        <taxon>ecological metagenomes</taxon>
    </lineage>
</organism>